<dbReference type="AlphaFoldDB" id="A0A398CQF0"/>
<accession>A0A398CQF0</accession>
<comment type="caution">
    <text evidence="3">The sequence shown here is derived from an EMBL/GenBank/DDBJ whole genome shotgun (WGS) entry which is preliminary data.</text>
</comment>
<protein>
    <recommendedName>
        <fullName evidence="2">SbsA Ig-like domain-containing protein</fullName>
    </recommendedName>
</protein>
<keyword evidence="1" id="KW-0732">Signal</keyword>
<evidence type="ECO:0000313" key="4">
    <source>
        <dbReference type="Proteomes" id="UP000266340"/>
    </source>
</evidence>
<dbReference type="Proteomes" id="UP000266340">
    <property type="component" value="Unassembled WGS sequence"/>
</dbReference>
<name>A0A398CQF0_9BACL</name>
<dbReference type="InterPro" id="IPR032812">
    <property type="entry name" value="SbsA_Ig"/>
</dbReference>
<reference evidence="3 4" key="1">
    <citation type="submission" date="2018-09" db="EMBL/GenBank/DDBJ databases">
        <title>Cohnella cavernae sp. nov., isolated from a karst cave.</title>
        <authorList>
            <person name="Zhu H."/>
        </authorList>
    </citation>
    <scope>NUCLEOTIDE SEQUENCE [LARGE SCALE GENOMIC DNA]</scope>
    <source>
        <strain evidence="3 4">K2E09-144</strain>
    </source>
</reference>
<evidence type="ECO:0000259" key="2">
    <source>
        <dbReference type="Pfam" id="PF13205"/>
    </source>
</evidence>
<gene>
    <name evidence="3" type="ORF">D3H35_14835</name>
</gene>
<evidence type="ECO:0000313" key="3">
    <source>
        <dbReference type="EMBL" id="RIE02037.1"/>
    </source>
</evidence>
<dbReference type="Pfam" id="PF13205">
    <property type="entry name" value="Big_5"/>
    <property type="match status" value="1"/>
</dbReference>
<feature type="domain" description="SbsA Ig-like" evidence="2">
    <location>
        <begin position="68"/>
        <end position="150"/>
    </location>
</feature>
<keyword evidence="4" id="KW-1185">Reference proteome</keyword>
<organism evidence="3 4">
    <name type="scientific">Cohnella faecalis</name>
    <dbReference type="NCBI Taxonomy" id="2315694"/>
    <lineage>
        <taxon>Bacteria</taxon>
        <taxon>Bacillati</taxon>
        <taxon>Bacillota</taxon>
        <taxon>Bacilli</taxon>
        <taxon>Bacillales</taxon>
        <taxon>Paenibacillaceae</taxon>
        <taxon>Cohnella</taxon>
    </lineage>
</organism>
<sequence>MSGMRNKSFVPKILHTRSRNIRYKTVHFQEDFFMTRFRAISLFLIVAILLQMGAVTVSPKSAAAASAGPILKSQSPANGSFITPDRGIRITFDENVRKGSGNIIFGSEVYPVATDDVHIQWETTKTILIKPTDLAVGQDYSVILEAGAFIGVTSGLPSAEYDLGTFSVRSLGVLDVFDETVASPYYPENGAVDIDADKSVALKLYFNQSGMKIGTGNVYIKKYTDNTIAQTIKTSTTATKISNATVGEVPVSFTSIPMSKLANSTKYYVMIDPGAFVDEYGNPFPGITNKEEWTFTTEELFDTVAPTASNFVFISSGASIPRAD</sequence>
<evidence type="ECO:0000256" key="1">
    <source>
        <dbReference type="ARBA" id="ARBA00022729"/>
    </source>
</evidence>
<proteinExistence type="predicted"/>
<dbReference type="EMBL" id="QXJM01000039">
    <property type="protein sequence ID" value="RIE02037.1"/>
    <property type="molecule type" value="Genomic_DNA"/>
</dbReference>